<evidence type="ECO:0000256" key="1">
    <source>
        <dbReference type="ARBA" id="ARBA00023015"/>
    </source>
</evidence>
<evidence type="ECO:0000256" key="6">
    <source>
        <dbReference type="SAM" id="MobiDB-lite"/>
    </source>
</evidence>
<dbReference type="GO" id="GO:0003680">
    <property type="term" value="F:minor groove of adenine-thymine-rich DNA binding"/>
    <property type="evidence" value="ECO:0007669"/>
    <property type="project" value="UniProtKB-UniRule"/>
</dbReference>
<dbReference type="PROSITE" id="PS51742">
    <property type="entry name" value="PPC"/>
    <property type="match status" value="1"/>
</dbReference>
<evidence type="ECO:0000256" key="3">
    <source>
        <dbReference type="ARBA" id="ARBA00023163"/>
    </source>
</evidence>
<dbReference type="CDD" id="cd11378">
    <property type="entry name" value="DUF296"/>
    <property type="match status" value="1"/>
</dbReference>
<dbReference type="AlphaFoldDB" id="A0A1S2XVX2"/>
<organism evidence="8 9">
    <name type="scientific">Cicer arietinum</name>
    <name type="common">Chickpea</name>
    <name type="synonym">Garbanzo</name>
    <dbReference type="NCBI Taxonomy" id="3827"/>
    <lineage>
        <taxon>Eukaryota</taxon>
        <taxon>Viridiplantae</taxon>
        <taxon>Streptophyta</taxon>
        <taxon>Embryophyta</taxon>
        <taxon>Tracheophyta</taxon>
        <taxon>Spermatophyta</taxon>
        <taxon>Magnoliopsida</taxon>
        <taxon>eudicotyledons</taxon>
        <taxon>Gunneridae</taxon>
        <taxon>Pentapetalae</taxon>
        <taxon>rosids</taxon>
        <taxon>fabids</taxon>
        <taxon>Fabales</taxon>
        <taxon>Fabaceae</taxon>
        <taxon>Papilionoideae</taxon>
        <taxon>50 kb inversion clade</taxon>
        <taxon>NPAAA clade</taxon>
        <taxon>Hologalegina</taxon>
        <taxon>IRL clade</taxon>
        <taxon>Cicereae</taxon>
        <taxon>Cicer</taxon>
    </lineage>
</organism>
<dbReference type="Proteomes" id="UP000087171">
    <property type="component" value="Chromosome Ca3"/>
</dbReference>
<dbReference type="Pfam" id="PF03479">
    <property type="entry name" value="PCC"/>
    <property type="match status" value="1"/>
</dbReference>
<feature type="region of interest" description="Disordered" evidence="6">
    <location>
        <begin position="68"/>
        <end position="133"/>
    </location>
</feature>
<feature type="compositionally biased region" description="Low complexity" evidence="6">
    <location>
        <begin position="119"/>
        <end position="133"/>
    </location>
</feature>
<keyword evidence="2 5" id="KW-0238">DNA-binding</keyword>
<evidence type="ECO:0000256" key="4">
    <source>
        <dbReference type="ARBA" id="ARBA00023242"/>
    </source>
</evidence>
<keyword evidence="3 5" id="KW-0804">Transcription</keyword>
<dbReference type="Gene3D" id="3.30.1330.80">
    <property type="entry name" value="Hypothetical protein, similar to alpha- acetolactate decarboxylase, domain 2"/>
    <property type="match status" value="1"/>
</dbReference>
<feature type="compositionally biased region" description="Low complexity" evidence="6">
    <location>
        <begin position="23"/>
        <end position="37"/>
    </location>
</feature>
<comment type="domain">
    <text evidence="5">The PPC domain mediates interactions between AHL proteins.</text>
</comment>
<dbReference type="PaxDb" id="3827-XP_004494753.1"/>
<evidence type="ECO:0000313" key="8">
    <source>
        <dbReference type="Proteomes" id="UP000087171"/>
    </source>
</evidence>
<dbReference type="KEGG" id="cam:101489928"/>
<feature type="compositionally biased region" description="Basic residues" evidence="6">
    <location>
        <begin position="12"/>
        <end position="22"/>
    </location>
</feature>
<sequence length="367" mass="38358">MEPNDNQLSSFFHHHNHHHQQQHHQQQQPQGNSTTVVSATTTTAAPTNGLLSNTDGSHILYPHSVASAVSSQLEPAKRKRGRPRKYGTPEQALAAKKASTSSFSSTPAGADNSSKNTTHSFSPSSFSSKKSHSLSLGNAGQGFSAHVIAVAAGEDVGQKIMQFMQQHRGEICILSASGSISNASLRQPASSGGNITYEGRFDIISLTGSYVRNETGGRSGGLSVCLSNSDGQIIGGGVGGPLKAAGPVQVIVGTFFIDTQKDTSAGIKGDASTSKLPSQVGESASNLGFRQAVDCSSGNPIRGNDEHQAMGGSHFMIQQLGLHVTPPRPTDWGSHPDSRNVGYDLSGRTGHGSHQSPDNGGYDQIPD</sequence>
<reference evidence="8" key="1">
    <citation type="journal article" date="2013" name="Nat. Biotechnol.">
        <title>Draft genome sequence of chickpea (Cicer arietinum) provides a resource for trait improvement.</title>
        <authorList>
            <person name="Varshney R.K."/>
            <person name="Song C."/>
            <person name="Saxena R.K."/>
            <person name="Azam S."/>
            <person name="Yu S."/>
            <person name="Sharpe A.G."/>
            <person name="Cannon S."/>
            <person name="Baek J."/>
            <person name="Rosen B.D."/>
            <person name="Tar'an B."/>
            <person name="Millan T."/>
            <person name="Zhang X."/>
            <person name="Ramsay L.D."/>
            <person name="Iwata A."/>
            <person name="Wang Y."/>
            <person name="Nelson W."/>
            <person name="Farmer A.D."/>
            <person name="Gaur P.M."/>
            <person name="Soderlund C."/>
            <person name="Penmetsa R.V."/>
            <person name="Xu C."/>
            <person name="Bharti A.K."/>
            <person name="He W."/>
            <person name="Winter P."/>
            <person name="Zhao S."/>
            <person name="Hane J.K."/>
            <person name="Carrasquilla-Garcia N."/>
            <person name="Condie J.A."/>
            <person name="Upadhyaya H.D."/>
            <person name="Luo M.C."/>
            <person name="Thudi M."/>
            <person name="Gowda C.L."/>
            <person name="Singh N.P."/>
            <person name="Lichtenzveig J."/>
            <person name="Gali K.K."/>
            <person name="Rubio J."/>
            <person name="Nadarajan N."/>
            <person name="Dolezel J."/>
            <person name="Bansal K.C."/>
            <person name="Xu X."/>
            <person name="Edwards D."/>
            <person name="Zhang G."/>
            <person name="Kahl G."/>
            <person name="Gil J."/>
            <person name="Singh K.B."/>
            <person name="Datta S.K."/>
            <person name="Jackson S.A."/>
            <person name="Wang J."/>
            <person name="Cook D.R."/>
        </authorList>
    </citation>
    <scope>NUCLEOTIDE SEQUENCE [LARGE SCALE GENOMIC DNA]</scope>
    <source>
        <strain evidence="8">cv. CDC Frontier</strain>
    </source>
</reference>
<comment type="subcellular location">
    <subcellularLocation>
        <location evidence="5">Nucleus</location>
    </subcellularLocation>
</comment>
<feature type="compositionally biased region" description="Polar residues" evidence="6">
    <location>
        <begin position="1"/>
        <end position="10"/>
    </location>
</feature>
<evidence type="ECO:0000256" key="2">
    <source>
        <dbReference type="ARBA" id="ARBA00023125"/>
    </source>
</evidence>
<dbReference type="GO" id="GO:0005634">
    <property type="term" value="C:nucleus"/>
    <property type="evidence" value="ECO:0007669"/>
    <property type="project" value="UniProtKB-SubCell"/>
</dbReference>
<dbReference type="GeneID" id="101489928"/>
<feature type="domain" description="PPC" evidence="7">
    <location>
        <begin position="139"/>
        <end position="276"/>
    </location>
</feature>
<keyword evidence="8" id="KW-1185">Reference proteome</keyword>
<accession>A0A1S2XVX2</accession>
<keyword evidence="4 5" id="KW-0539">Nucleus</keyword>
<keyword evidence="1 5" id="KW-0805">Transcription regulation</keyword>
<dbReference type="SUPFAM" id="SSF117856">
    <property type="entry name" value="AF0104/ALDC/Ptd012-like"/>
    <property type="match status" value="1"/>
</dbReference>
<proteinExistence type="predicted"/>
<dbReference type="RefSeq" id="XP_004494753.1">
    <property type="nucleotide sequence ID" value="XM_004494696.3"/>
</dbReference>
<dbReference type="PANTHER" id="PTHR31500">
    <property type="entry name" value="AT-HOOK MOTIF NUCLEAR-LOCALIZED PROTEIN 9"/>
    <property type="match status" value="1"/>
</dbReference>
<evidence type="ECO:0000313" key="9">
    <source>
        <dbReference type="RefSeq" id="XP_004494753.1"/>
    </source>
</evidence>
<evidence type="ECO:0000256" key="5">
    <source>
        <dbReference type="RuleBase" id="RU367031"/>
    </source>
</evidence>
<name>A0A1S2XVX2_CICAR</name>
<dbReference type="eggNOG" id="ENOG502QVTT">
    <property type="taxonomic scope" value="Eukaryota"/>
</dbReference>
<reference evidence="9" key="2">
    <citation type="submission" date="2025-08" db="UniProtKB">
        <authorList>
            <consortium name="RefSeq"/>
        </authorList>
    </citation>
    <scope>IDENTIFICATION</scope>
    <source>
        <tissue evidence="9">Etiolated seedlings</tissue>
    </source>
</reference>
<dbReference type="OrthoDB" id="2017193at2759"/>
<evidence type="ECO:0000259" key="7">
    <source>
        <dbReference type="PROSITE" id="PS51742"/>
    </source>
</evidence>
<dbReference type="InterPro" id="IPR039605">
    <property type="entry name" value="AHL"/>
</dbReference>
<dbReference type="InterPro" id="IPR005175">
    <property type="entry name" value="PPC_dom"/>
</dbReference>
<feature type="region of interest" description="Disordered" evidence="6">
    <location>
        <begin position="323"/>
        <end position="367"/>
    </location>
</feature>
<comment type="function">
    <text evidence="5">Transcription factor that specifically binds AT-rich DNA sequences related to the nuclear matrix attachment regions (MARs).</text>
</comment>
<feature type="compositionally biased region" description="Low complexity" evidence="6">
    <location>
        <begin position="92"/>
        <end position="110"/>
    </location>
</feature>
<gene>
    <name evidence="9" type="primary">LOC101489928</name>
</gene>
<feature type="region of interest" description="Disordered" evidence="6">
    <location>
        <begin position="1"/>
        <end position="37"/>
    </location>
</feature>
<dbReference type="PANTHER" id="PTHR31500:SF68">
    <property type="entry name" value="AT-HOOK MOTIF NUCLEAR-LOCALIZED PROTEIN 14"/>
    <property type="match status" value="1"/>
</dbReference>
<protein>
    <recommendedName>
        <fullName evidence="5">AT-hook motif nuclear-localized protein</fullName>
    </recommendedName>
</protein>